<gene>
    <name evidence="4" type="ORF">NJR55_12145</name>
</gene>
<evidence type="ECO:0000313" key="4">
    <source>
        <dbReference type="EMBL" id="MCP1340341.1"/>
    </source>
</evidence>
<dbReference type="InterPro" id="IPR001375">
    <property type="entry name" value="Peptidase_S9_cat"/>
</dbReference>
<organism evidence="4 5">
    <name type="scientific">Idiomarina rhizosphaerae</name>
    <dbReference type="NCBI Taxonomy" id="2961572"/>
    <lineage>
        <taxon>Bacteria</taxon>
        <taxon>Pseudomonadati</taxon>
        <taxon>Pseudomonadota</taxon>
        <taxon>Gammaproteobacteria</taxon>
        <taxon>Alteromonadales</taxon>
        <taxon>Idiomarinaceae</taxon>
        <taxon>Idiomarina</taxon>
    </lineage>
</organism>
<accession>A0A9X2G312</accession>
<dbReference type="GO" id="GO:0006508">
    <property type="term" value="P:proteolysis"/>
    <property type="evidence" value="ECO:0007669"/>
    <property type="project" value="InterPro"/>
</dbReference>
<protein>
    <submittedName>
        <fullName evidence="4">Prolyl oligopeptidase family serine peptidase</fullName>
    </submittedName>
</protein>
<dbReference type="RefSeq" id="WP_253620188.1">
    <property type="nucleotide sequence ID" value="NZ_JAMZDE010000008.1"/>
</dbReference>
<proteinExistence type="predicted"/>
<feature type="chain" id="PRO_5040808329" evidence="2">
    <location>
        <begin position="23"/>
        <end position="336"/>
    </location>
</feature>
<sequence>MTGIIKKSLVFSLLAAVSFAVAPVKAEPNVKLMGTSDCFSGEFASYDSWMEKIAKMNSGKPNAEKFMDKLKTAYKKEDFESYQQNLDCKNVMYKVDEAVVHAYYVAPKGQSDLPVIIYNRGGNASYGAWTFFRAYGQLFSLATESNVAILASSYRGSLPKLPGKDEFGGADVNDVVALPQLFEHFPNVNPENVGLYGGSRGGMQSLLAVKNGLDVDAMVLYAGQYDLFEGQKHRPEMERVHKALIPNYEQNKEEELRKRSAVFWMDEIDNDIPILLIHGDKDERVSVESSIALDKVLEKEGFTHKLSIYEGLKHRSFPKQKEIRSEMMSWFRANWE</sequence>
<keyword evidence="1" id="KW-0378">Hydrolase</keyword>
<keyword evidence="2" id="KW-0732">Signal</keyword>
<dbReference type="InterPro" id="IPR029058">
    <property type="entry name" value="AB_hydrolase_fold"/>
</dbReference>
<name>A0A9X2G312_9GAMM</name>
<reference evidence="4" key="1">
    <citation type="submission" date="2022-06" db="EMBL/GenBank/DDBJ databases">
        <title>Idiomarina rhizosphaerae M1R2S28.</title>
        <authorList>
            <person name="Sun J.-Q."/>
            <person name="Li L.-F."/>
        </authorList>
    </citation>
    <scope>NUCLEOTIDE SEQUENCE</scope>
    <source>
        <strain evidence="4">M1R2S28</strain>
    </source>
</reference>
<feature type="signal peptide" evidence="2">
    <location>
        <begin position="1"/>
        <end position="22"/>
    </location>
</feature>
<dbReference type="Gene3D" id="3.40.50.1820">
    <property type="entry name" value="alpha/beta hydrolase"/>
    <property type="match status" value="1"/>
</dbReference>
<dbReference type="EMBL" id="JAMZDE010000008">
    <property type="protein sequence ID" value="MCP1340341.1"/>
    <property type="molecule type" value="Genomic_DNA"/>
</dbReference>
<dbReference type="PANTHER" id="PTHR42776:SF27">
    <property type="entry name" value="DIPEPTIDYL PEPTIDASE FAMILY MEMBER 6"/>
    <property type="match status" value="1"/>
</dbReference>
<evidence type="ECO:0000313" key="5">
    <source>
        <dbReference type="Proteomes" id="UP001139474"/>
    </source>
</evidence>
<feature type="domain" description="Peptidase S9 prolyl oligopeptidase catalytic" evidence="3">
    <location>
        <begin position="163"/>
        <end position="331"/>
    </location>
</feature>
<dbReference type="Proteomes" id="UP001139474">
    <property type="component" value="Unassembled WGS sequence"/>
</dbReference>
<dbReference type="SUPFAM" id="SSF53474">
    <property type="entry name" value="alpha/beta-Hydrolases"/>
    <property type="match status" value="1"/>
</dbReference>
<evidence type="ECO:0000256" key="1">
    <source>
        <dbReference type="ARBA" id="ARBA00022801"/>
    </source>
</evidence>
<dbReference type="Pfam" id="PF00326">
    <property type="entry name" value="Peptidase_S9"/>
    <property type="match status" value="1"/>
</dbReference>
<evidence type="ECO:0000259" key="3">
    <source>
        <dbReference type="Pfam" id="PF00326"/>
    </source>
</evidence>
<dbReference type="GO" id="GO:0004252">
    <property type="term" value="F:serine-type endopeptidase activity"/>
    <property type="evidence" value="ECO:0007669"/>
    <property type="project" value="TreeGrafter"/>
</dbReference>
<keyword evidence="5" id="KW-1185">Reference proteome</keyword>
<dbReference type="PANTHER" id="PTHR42776">
    <property type="entry name" value="SERINE PEPTIDASE S9 FAMILY MEMBER"/>
    <property type="match status" value="1"/>
</dbReference>
<evidence type="ECO:0000256" key="2">
    <source>
        <dbReference type="SAM" id="SignalP"/>
    </source>
</evidence>
<comment type="caution">
    <text evidence="4">The sequence shown here is derived from an EMBL/GenBank/DDBJ whole genome shotgun (WGS) entry which is preliminary data.</text>
</comment>
<dbReference type="AlphaFoldDB" id="A0A9X2G312"/>